<comment type="caution">
    <text evidence="1">The sequence shown here is derived from an EMBL/GenBank/DDBJ whole genome shotgun (WGS) entry which is preliminary data.</text>
</comment>
<gene>
    <name evidence="1" type="ORF">ACFQJ6_20190</name>
</gene>
<organism evidence="1 2">
    <name type="scientific">Halorussus caseinilyticus</name>
    <dbReference type="NCBI Taxonomy" id="3034025"/>
    <lineage>
        <taxon>Archaea</taxon>
        <taxon>Methanobacteriati</taxon>
        <taxon>Methanobacteriota</taxon>
        <taxon>Stenosarchaea group</taxon>
        <taxon>Halobacteria</taxon>
        <taxon>Halobacteriales</taxon>
        <taxon>Haladaptataceae</taxon>
        <taxon>Halorussus</taxon>
    </lineage>
</organism>
<dbReference type="Proteomes" id="UP001596407">
    <property type="component" value="Unassembled WGS sequence"/>
</dbReference>
<accession>A0ABD5WNG4</accession>
<dbReference type="AlphaFoldDB" id="A0ABD5WNG4"/>
<keyword evidence="2" id="KW-1185">Reference proteome</keyword>
<evidence type="ECO:0000313" key="2">
    <source>
        <dbReference type="Proteomes" id="UP001596407"/>
    </source>
</evidence>
<dbReference type="RefSeq" id="WP_382210242.1">
    <property type="nucleotide sequence ID" value="NZ_JBHSZH010000005.1"/>
</dbReference>
<sequence>MVGRPSLSFVREERAPFVLTGVALRFDGLLGGGAVDSDPHRHVDFLVGVGGPNRLVEFGVSFPYFCR</sequence>
<proteinExistence type="predicted"/>
<reference evidence="1 2" key="1">
    <citation type="journal article" date="2019" name="Int. J. Syst. Evol. Microbiol.">
        <title>The Global Catalogue of Microorganisms (GCM) 10K type strain sequencing project: providing services to taxonomists for standard genome sequencing and annotation.</title>
        <authorList>
            <consortium name="The Broad Institute Genomics Platform"/>
            <consortium name="The Broad Institute Genome Sequencing Center for Infectious Disease"/>
            <person name="Wu L."/>
            <person name="Ma J."/>
        </authorList>
    </citation>
    <scope>NUCLEOTIDE SEQUENCE [LARGE SCALE GENOMIC DNA]</scope>
    <source>
        <strain evidence="1 2">DT72</strain>
    </source>
</reference>
<name>A0ABD5WNG4_9EURY</name>
<protein>
    <submittedName>
        <fullName evidence="1">Uncharacterized protein</fullName>
    </submittedName>
</protein>
<dbReference type="EMBL" id="JBHSZH010000005">
    <property type="protein sequence ID" value="MFC7082062.1"/>
    <property type="molecule type" value="Genomic_DNA"/>
</dbReference>
<evidence type="ECO:0000313" key="1">
    <source>
        <dbReference type="EMBL" id="MFC7082062.1"/>
    </source>
</evidence>